<protein>
    <submittedName>
        <fullName evidence="1">ATP-grasp ribosomal peptide maturase</fullName>
    </submittedName>
</protein>
<dbReference type="InterPro" id="IPR026449">
    <property type="entry name" value="GRASP_SAV_5884"/>
</dbReference>
<name>A0A5B8JJ28_9ACTN</name>
<keyword evidence="2" id="KW-1185">Reference proteome</keyword>
<dbReference type="PANTHER" id="PTHR21621:SF0">
    <property type="entry name" value="BETA-CITRYLGLUTAMATE SYNTHASE B-RELATED"/>
    <property type="match status" value="1"/>
</dbReference>
<dbReference type="OrthoDB" id="9794735at2"/>
<proteinExistence type="predicted"/>
<dbReference type="GO" id="GO:0005737">
    <property type="term" value="C:cytoplasm"/>
    <property type="evidence" value="ECO:0007669"/>
    <property type="project" value="TreeGrafter"/>
</dbReference>
<evidence type="ECO:0000313" key="2">
    <source>
        <dbReference type="Proteomes" id="UP000320580"/>
    </source>
</evidence>
<dbReference type="NCBIfam" id="TIGR04187">
    <property type="entry name" value="GRASP_SAV_5884"/>
    <property type="match status" value="1"/>
</dbReference>
<dbReference type="PANTHER" id="PTHR21621">
    <property type="entry name" value="RIBOSOMAL PROTEIN S6 MODIFICATION PROTEIN"/>
    <property type="match status" value="1"/>
</dbReference>
<dbReference type="Proteomes" id="UP000320580">
    <property type="component" value="Chromosome"/>
</dbReference>
<dbReference type="GO" id="GO:0018169">
    <property type="term" value="F:ribosomal S6-glutamic acid ligase activity"/>
    <property type="evidence" value="ECO:0007669"/>
    <property type="project" value="TreeGrafter"/>
</dbReference>
<accession>A0A5B8JJ28</accession>
<dbReference type="AlphaFoldDB" id="A0A5B8JJ28"/>
<gene>
    <name evidence="1" type="primary">tgmB</name>
    <name evidence="1" type="ORF">FQU76_14235</name>
</gene>
<dbReference type="EMBL" id="CP042266">
    <property type="protein sequence ID" value="QDY77493.1"/>
    <property type="molecule type" value="Genomic_DNA"/>
</dbReference>
<evidence type="ECO:0000313" key="1">
    <source>
        <dbReference type="EMBL" id="QDY77493.1"/>
    </source>
</evidence>
<dbReference type="GO" id="GO:0009432">
    <property type="term" value="P:SOS response"/>
    <property type="evidence" value="ECO:0007669"/>
    <property type="project" value="TreeGrafter"/>
</dbReference>
<reference evidence="1 2" key="1">
    <citation type="submission" date="2019-07" db="EMBL/GenBank/DDBJ databases">
        <authorList>
            <person name="Zhu P."/>
        </authorList>
    </citation>
    <scope>NUCLEOTIDE SEQUENCE [LARGE SCALE GENOMIC DNA]</scope>
    <source>
        <strain evidence="1 2">SSL-25</strain>
    </source>
</reference>
<sequence length="317" mass="35001">MMSARPVVVLTELDDPTADYVIRELNERGTPVVRFDPGVDAVQLSALVMPGCAWSGPLRIGERALDLGTVRAVYYRRPSRFTAPGSLNAQERAFVTAHARHGLGGILGALDCLYVNHPHRNLAAEFKPLQMAEAARAGLAVPPTLITNDPEEARIFSRQHKQVVYKPLWSTAYVQDGEHRTIWVRTLDEDEISEGVGACPHLFQRAVDKVADVRIAVVGSRMFATLVTVDGDHLDWRWDYGRVSFHPVDVPAGIRAGLRTLMASLDLAFGAFDFGIDQDGRWWMYECNPNGQWAFVDAPTRTAIAAALADLLERGCP</sequence>
<dbReference type="KEGG" id="sqz:FQU76_14235"/>
<organism evidence="1 2">
    <name type="scientific">Streptomyces qinzhouensis</name>
    <dbReference type="NCBI Taxonomy" id="2599401"/>
    <lineage>
        <taxon>Bacteria</taxon>
        <taxon>Bacillati</taxon>
        <taxon>Actinomycetota</taxon>
        <taxon>Actinomycetes</taxon>
        <taxon>Kitasatosporales</taxon>
        <taxon>Streptomycetaceae</taxon>
        <taxon>Streptomyces</taxon>
    </lineage>
</organism>
<dbReference type="SUPFAM" id="SSF56059">
    <property type="entry name" value="Glutathione synthetase ATP-binding domain-like"/>
    <property type="match status" value="1"/>
</dbReference>
<dbReference type="Gene3D" id="3.30.470.20">
    <property type="entry name" value="ATP-grasp fold, B domain"/>
    <property type="match status" value="1"/>
</dbReference>